<feature type="repeat" description="PPR" evidence="3">
    <location>
        <begin position="190"/>
        <end position="224"/>
    </location>
</feature>
<dbReference type="GO" id="GO:0003729">
    <property type="term" value="F:mRNA binding"/>
    <property type="evidence" value="ECO:0007669"/>
    <property type="project" value="TreeGrafter"/>
</dbReference>
<evidence type="ECO:0000256" key="1">
    <source>
        <dbReference type="ARBA" id="ARBA00007626"/>
    </source>
</evidence>
<comment type="similarity">
    <text evidence="1">Belongs to the PPR family. P subfamily.</text>
</comment>
<dbReference type="InterPro" id="IPR051240">
    <property type="entry name" value="Mito_RNA-Proc/Resp"/>
</dbReference>
<dbReference type="Pfam" id="PF01535">
    <property type="entry name" value="PPR"/>
    <property type="match status" value="3"/>
</dbReference>
<evidence type="ECO:0008006" key="6">
    <source>
        <dbReference type="Google" id="ProtNLM"/>
    </source>
</evidence>
<evidence type="ECO:0000313" key="5">
    <source>
        <dbReference type="Proteomes" id="UP001314170"/>
    </source>
</evidence>
<evidence type="ECO:0000313" key="4">
    <source>
        <dbReference type="EMBL" id="CAK7350528.1"/>
    </source>
</evidence>
<keyword evidence="2" id="KW-0677">Repeat</keyword>
<keyword evidence="5" id="KW-1185">Reference proteome</keyword>
<dbReference type="AlphaFoldDB" id="A0AAV1SJU7"/>
<dbReference type="FunFam" id="1.25.40.10:FF:000558">
    <property type="entry name" value="Pentatricopeptide repeat-containing protein At5g39710"/>
    <property type="match status" value="1"/>
</dbReference>
<sequence>MGVKTLLKWSKKVSPSHVEQLLRAEKDLHKAKTIFDSASAEYGNGFRHDHTTFGLMISKLVSANEFRPAEEMLNRMKQEKCRITEEIFLSICRGYGRVHMPLDAIRVFHKMNDFGCKPTDKSYISVFAILVEENQLKVAMNFYKYMREMGVRPSVVSLNVLIKALCKNSGTIDVAFKIFQEMPKRGCDPDSYTYGTLINGLCRLGKTFEAKELFKEMQTNGCSPSVVTYSCLIHGLCQAGNKDEAMRLFDEMKRKGIEPNVFTYSSLMDGLCKNGRSLEAMELLEVMVRKRHKPNMVTYSTLINGLCKEGKLAEAVETLDRMKLQELKPDAGLYGKIINGFCNICKFQEAATFLDEMILGQISPNRVTWSLHVKLNNMVVQGLCINSNLNRAFGLYLSMRTRGISVDARTFDSLVKCFCKKGDLHKAARIFDEMVLDGCVPDNGTWSAVVGGFWDRRKVREAFELLVVELMNEYAEHVI</sequence>
<feature type="repeat" description="PPR" evidence="3">
    <location>
        <begin position="260"/>
        <end position="294"/>
    </location>
</feature>
<evidence type="ECO:0000256" key="3">
    <source>
        <dbReference type="PROSITE-ProRule" id="PRU00708"/>
    </source>
</evidence>
<dbReference type="Proteomes" id="UP001314170">
    <property type="component" value="Unassembled WGS sequence"/>
</dbReference>
<reference evidence="4 5" key="1">
    <citation type="submission" date="2024-01" db="EMBL/GenBank/DDBJ databases">
        <authorList>
            <person name="Waweru B."/>
        </authorList>
    </citation>
    <scope>NUCLEOTIDE SEQUENCE [LARGE SCALE GENOMIC DNA]</scope>
</reference>
<dbReference type="SUPFAM" id="SSF81901">
    <property type="entry name" value="HCP-like"/>
    <property type="match status" value="1"/>
</dbReference>
<dbReference type="Pfam" id="PF12854">
    <property type="entry name" value="PPR_1"/>
    <property type="match status" value="2"/>
</dbReference>
<feature type="repeat" description="PPR" evidence="3">
    <location>
        <begin position="119"/>
        <end position="153"/>
    </location>
</feature>
<feature type="repeat" description="PPR" evidence="3">
    <location>
        <begin position="154"/>
        <end position="189"/>
    </location>
</feature>
<dbReference type="NCBIfam" id="TIGR00756">
    <property type="entry name" value="PPR"/>
    <property type="match status" value="9"/>
</dbReference>
<comment type="caution">
    <text evidence="4">The sequence shown here is derived from an EMBL/GenBank/DDBJ whole genome shotgun (WGS) entry which is preliminary data.</text>
</comment>
<feature type="repeat" description="PPR" evidence="3">
    <location>
        <begin position="295"/>
        <end position="329"/>
    </location>
</feature>
<feature type="repeat" description="PPR" evidence="3">
    <location>
        <begin position="49"/>
        <end position="83"/>
    </location>
</feature>
<name>A0AAV1SJU7_9ROSI</name>
<dbReference type="Pfam" id="PF13041">
    <property type="entry name" value="PPR_2"/>
    <property type="match status" value="2"/>
</dbReference>
<accession>A0AAV1SJU7</accession>
<dbReference type="PANTHER" id="PTHR47933">
    <property type="entry name" value="PENTATRICOPEPTIDE REPEAT-CONTAINING PROTEIN 1, MITOCHONDRIAL"/>
    <property type="match status" value="1"/>
</dbReference>
<proteinExistence type="inferred from homology"/>
<feature type="repeat" description="PPR" evidence="3">
    <location>
        <begin position="84"/>
        <end position="118"/>
    </location>
</feature>
<organism evidence="4 5">
    <name type="scientific">Dovyalis caffra</name>
    <dbReference type="NCBI Taxonomy" id="77055"/>
    <lineage>
        <taxon>Eukaryota</taxon>
        <taxon>Viridiplantae</taxon>
        <taxon>Streptophyta</taxon>
        <taxon>Embryophyta</taxon>
        <taxon>Tracheophyta</taxon>
        <taxon>Spermatophyta</taxon>
        <taxon>Magnoliopsida</taxon>
        <taxon>eudicotyledons</taxon>
        <taxon>Gunneridae</taxon>
        <taxon>Pentapetalae</taxon>
        <taxon>rosids</taxon>
        <taxon>fabids</taxon>
        <taxon>Malpighiales</taxon>
        <taxon>Salicaceae</taxon>
        <taxon>Flacourtieae</taxon>
        <taxon>Dovyalis</taxon>
    </lineage>
</organism>
<dbReference type="InterPro" id="IPR002885">
    <property type="entry name" value="PPR_rpt"/>
</dbReference>
<feature type="repeat" description="PPR" evidence="3">
    <location>
        <begin position="225"/>
        <end position="259"/>
    </location>
</feature>
<gene>
    <name evidence="4" type="ORF">DCAF_LOCUS23261</name>
</gene>
<dbReference type="InterPro" id="IPR011990">
    <property type="entry name" value="TPR-like_helical_dom_sf"/>
</dbReference>
<feature type="repeat" description="PPR" evidence="3">
    <location>
        <begin position="407"/>
        <end position="441"/>
    </location>
</feature>
<dbReference type="Gene3D" id="1.25.40.10">
    <property type="entry name" value="Tetratricopeptide repeat domain"/>
    <property type="match status" value="4"/>
</dbReference>
<dbReference type="PROSITE" id="PS51375">
    <property type="entry name" value="PPR"/>
    <property type="match status" value="10"/>
</dbReference>
<dbReference type="PANTHER" id="PTHR47933:SF25">
    <property type="entry name" value="OS01G0672166 PROTEIN"/>
    <property type="match status" value="1"/>
</dbReference>
<evidence type="ECO:0000256" key="2">
    <source>
        <dbReference type="ARBA" id="ARBA00022737"/>
    </source>
</evidence>
<protein>
    <recommendedName>
        <fullName evidence="6">Pentatricopeptide repeat-containing protein</fullName>
    </recommendedName>
</protein>
<dbReference type="EMBL" id="CAWUPB010001184">
    <property type="protein sequence ID" value="CAK7350528.1"/>
    <property type="molecule type" value="Genomic_DNA"/>
</dbReference>
<feature type="repeat" description="PPR" evidence="3">
    <location>
        <begin position="330"/>
        <end position="364"/>
    </location>
</feature>